<dbReference type="GO" id="GO:0005524">
    <property type="term" value="F:ATP binding"/>
    <property type="evidence" value="ECO:0007669"/>
    <property type="project" value="UniProtKB-UniRule"/>
</dbReference>
<dbReference type="Proteomes" id="UP000182829">
    <property type="component" value="Unassembled WGS sequence"/>
</dbReference>
<comment type="subcellular location">
    <subcellularLocation>
        <location evidence="8">Cytoplasm</location>
    </subcellularLocation>
</comment>
<dbReference type="RefSeq" id="WP_005579925.1">
    <property type="nucleotide sequence ID" value="NZ_FORO01000007.1"/>
</dbReference>
<dbReference type="GO" id="GO:0002937">
    <property type="term" value="P:tRNA 4-thiouridine biosynthesis"/>
    <property type="evidence" value="ECO:0007669"/>
    <property type="project" value="TreeGrafter"/>
</dbReference>
<comment type="similarity">
    <text evidence="8">Belongs to the ThiI family.</text>
</comment>
<dbReference type="SUPFAM" id="SSF143437">
    <property type="entry name" value="THUMP domain-like"/>
    <property type="match status" value="1"/>
</dbReference>
<dbReference type="InterPro" id="IPR014729">
    <property type="entry name" value="Rossmann-like_a/b/a_fold"/>
</dbReference>
<dbReference type="InterPro" id="IPR004114">
    <property type="entry name" value="THUMP_dom"/>
</dbReference>
<dbReference type="Pfam" id="PF22025">
    <property type="entry name" value="ThiI_fer"/>
    <property type="match status" value="1"/>
</dbReference>
<dbReference type="GeneID" id="14207295"/>
<dbReference type="EC" id="2.8.1.4" evidence="8"/>
<feature type="binding site" evidence="8">
    <location>
        <position position="295"/>
    </location>
    <ligand>
        <name>ATP</name>
        <dbReference type="ChEBI" id="CHEBI:30616"/>
    </ligand>
</feature>
<evidence type="ECO:0000313" key="10">
    <source>
        <dbReference type="EMBL" id="SFI84658.1"/>
    </source>
</evidence>
<dbReference type="Pfam" id="PF02926">
    <property type="entry name" value="THUMP"/>
    <property type="match status" value="1"/>
</dbReference>
<comment type="pathway">
    <text evidence="8">Cofactor biosynthesis; thiamine diphosphate biosynthesis.</text>
</comment>
<dbReference type="Pfam" id="PF02568">
    <property type="entry name" value="ThiI"/>
    <property type="match status" value="1"/>
</dbReference>
<dbReference type="EMBL" id="FORO01000007">
    <property type="protein sequence ID" value="SFI84658.1"/>
    <property type="molecule type" value="Genomic_DNA"/>
</dbReference>
<evidence type="ECO:0000256" key="7">
    <source>
        <dbReference type="ARBA" id="ARBA00022977"/>
    </source>
</evidence>
<comment type="function">
    <text evidence="8">Catalyzes the ATP-dependent transfer of a sulfur to tRNA to produce 4-thiouridine in position 8 of tRNAs, which functions as a near-UV photosensor. Also catalyzes the transfer of sulfur to the sulfur carrier protein ThiS, forming ThiS-thiocarboxylate. This is a step in the synthesis of thiazole, in the thiamine biosynthesis pathway. The sulfur is donated as persulfide by IscS.</text>
</comment>
<evidence type="ECO:0000313" key="11">
    <source>
        <dbReference type="Proteomes" id="UP000182829"/>
    </source>
</evidence>
<dbReference type="InterPro" id="IPR020536">
    <property type="entry name" value="ThiI_AANH"/>
</dbReference>
<reference evidence="10 11" key="1">
    <citation type="submission" date="2016-10" db="EMBL/GenBank/DDBJ databases">
        <authorList>
            <person name="de Groot N.N."/>
        </authorList>
    </citation>
    <scope>NUCLEOTIDE SEQUENCE [LARGE SCALE GENOMIC DNA]</scope>
    <source>
        <strain evidence="10 11">SP2</strain>
    </source>
</reference>
<dbReference type="GO" id="GO:0005829">
    <property type="term" value="C:cytosol"/>
    <property type="evidence" value="ECO:0007669"/>
    <property type="project" value="TreeGrafter"/>
</dbReference>
<feature type="binding site" evidence="8">
    <location>
        <begin position="190"/>
        <end position="191"/>
    </location>
    <ligand>
        <name>ATP</name>
        <dbReference type="ChEBI" id="CHEBI:30616"/>
    </ligand>
</feature>
<feature type="binding site" evidence="8">
    <location>
        <position position="304"/>
    </location>
    <ligand>
        <name>ATP</name>
        <dbReference type="ChEBI" id="CHEBI:30616"/>
    </ligand>
</feature>
<dbReference type="AlphaFoldDB" id="A0A1I3LIS5"/>
<dbReference type="SMART" id="SM00981">
    <property type="entry name" value="THUMP"/>
    <property type="match status" value="1"/>
</dbReference>
<comment type="catalytic activity">
    <reaction evidence="8">
        <text>[ThiS sulfur-carrier protein]-C-terminal Gly-Gly-AMP + S-sulfanyl-L-cysteinyl-[cysteine desulfurase] + AH2 = [ThiS sulfur-carrier protein]-C-terminal-Gly-aminoethanethioate + L-cysteinyl-[cysteine desulfurase] + A + AMP + 2 H(+)</text>
        <dbReference type="Rhea" id="RHEA:43340"/>
        <dbReference type="Rhea" id="RHEA-COMP:12157"/>
        <dbReference type="Rhea" id="RHEA-COMP:12158"/>
        <dbReference type="Rhea" id="RHEA-COMP:12910"/>
        <dbReference type="Rhea" id="RHEA-COMP:19908"/>
        <dbReference type="ChEBI" id="CHEBI:13193"/>
        <dbReference type="ChEBI" id="CHEBI:15378"/>
        <dbReference type="ChEBI" id="CHEBI:17499"/>
        <dbReference type="ChEBI" id="CHEBI:29950"/>
        <dbReference type="ChEBI" id="CHEBI:61963"/>
        <dbReference type="ChEBI" id="CHEBI:90618"/>
        <dbReference type="ChEBI" id="CHEBI:232372"/>
        <dbReference type="ChEBI" id="CHEBI:456215"/>
    </reaction>
</comment>
<dbReference type="GO" id="GO:0140741">
    <property type="term" value="F:tRNA-uracil-4 sulfurtransferase activity"/>
    <property type="evidence" value="ECO:0007669"/>
    <property type="project" value="UniProtKB-EC"/>
</dbReference>
<evidence type="ECO:0000256" key="2">
    <source>
        <dbReference type="ARBA" id="ARBA00022555"/>
    </source>
</evidence>
<dbReference type="OMA" id="SMPEFCG"/>
<dbReference type="PANTHER" id="PTHR43209">
    <property type="entry name" value="TRNA SULFURTRANSFERASE"/>
    <property type="match status" value="1"/>
</dbReference>
<dbReference type="UniPathway" id="UPA00060"/>
<dbReference type="Gene3D" id="3.30.2130.30">
    <property type="match status" value="1"/>
</dbReference>
<dbReference type="InterPro" id="IPR049962">
    <property type="entry name" value="THUMP_ThiI"/>
</dbReference>
<dbReference type="PROSITE" id="PS51165">
    <property type="entry name" value="THUMP"/>
    <property type="match status" value="1"/>
</dbReference>
<evidence type="ECO:0000256" key="1">
    <source>
        <dbReference type="ARBA" id="ARBA00022490"/>
    </source>
</evidence>
<dbReference type="GO" id="GO:0052837">
    <property type="term" value="P:thiazole biosynthetic process"/>
    <property type="evidence" value="ECO:0007669"/>
    <property type="project" value="TreeGrafter"/>
</dbReference>
<feature type="domain" description="THUMP" evidence="9">
    <location>
        <begin position="65"/>
        <end position="172"/>
    </location>
</feature>
<dbReference type="PANTHER" id="PTHR43209:SF1">
    <property type="entry name" value="TRNA SULFURTRANSFERASE"/>
    <property type="match status" value="1"/>
</dbReference>
<keyword evidence="5 8" id="KW-0067">ATP-binding</keyword>
<dbReference type="OrthoDB" id="372227at2157"/>
<dbReference type="Gene3D" id="3.40.50.620">
    <property type="entry name" value="HUPs"/>
    <property type="match status" value="1"/>
</dbReference>
<name>A0A1I3LIS5_9EURY</name>
<dbReference type="SUPFAM" id="SSF52402">
    <property type="entry name" value="Adenine nucleotide alpha hydrolases-like"/>
    <property type="match status" value="1"/>
</dbReference>
<feature type="binding site" evidence="8">
    <location>
        <position position="273"/>
    </location>
    <ligand>
        <name>ATP</name>
        <dbReference type="ChEBI" id="CHEBI:30616"/>
    </ligand>
</feature>
<evidence type="ECO:0000256" key="4">
    <source>
        <dbReference type="ARBA" id="ARBA00022741"/>
    </source>
</evidence>
<dbReference type="InterPro" id="IPR050102">
    <property type="entry name" value="tRNA_sulfurtransferase_ThiI"/>
</dbReference>
<gene>
    <name evidence="8" type="primary">thiI</name>
    <name evidence="10" type="ORF">SAMN05443661_10738</name>
</gene>
<dbReference type="GO" id="GO:0000049">
    <property type="term" value="F:tRNA binding"/>
    <property type="evidence" value="ECO:0007669"/>
    <property type="project" value="UniProtKB-UniRule"/>
</dbReference>
<dbReference type="InterPro" id="IPR003720">
    <property type="entry name" value="tRNA_STrfase"/>
</dbReference>
<protein>
    <recommendedName>
        <fullName evidence="8">Probable tRNA sulfurtransferase</fullName>
        <ecNumber evidence="8">2.8.1.4</ecNumber>
    </recommendedName>
    <alternativeName>
        <fullName evidence="8">Sulfur carrier protein ThiS sulfurtransferase</fullName>
    </alternativeName>
    <alternativeName>
        <fullName evidence="8">Thiamine biosynthesis protein ThiI</fullName>
    </alternativeName>
    <alternativeName>
        <fullName evidence="8">tRNA 4-thiouridine synthase</fullName>
    </alternativeName>
</protein>
<comment type="catalytic activity">
    <reaction evidence="8">
        <text>[ThiI sulfur-carrier protein]-S-sulfanyl-L-cysteine + a uridine in tRNA + 2 reduced [2Fe-2S]-[ferredoxin] + ATP + H(+) = [ThiI sulfur-carrier protein]-L-cysteine + a 4-thiouridine in tRNA + 2 oxidized [2Fe-2S]-[ferredoxin] + AMP + diphosphate</text>
        <dbReference type="Rhea" id="RHEA:24176"/>
        <dbReference type="Rhea" id="RHEA-COMP:10000"/>
        <dbReference type="Rhea" id="RHEA-COMP:10001"/>
        <dbReference type="Rhea" id="RHEA-COMP:13337"/>
        <dbReference type="Rhea" id="RHEA-COMP:13338"/>
        <dbReference type="Rhea" id="RHEA-COMP:13339"/>
        <dbReference type="Rhea" id="RHEA-COMP:13340"/>
        <dbReference type="ChEBI" id="CHEBI:15378"/>
        <dbReference type="ChEBI" id="CHEBI:29950"/>
        <dbReference type="ChEBI" id="CHEBI:30616"/>
        <dbReference type="ChEBI" id="CHEBI:33019"/>
        <dbReference type="ChEBI" id="CHEBI:33737"/>
        <dbReference type="ChEBI" id="CHEBI:33738"/>
        <dbReference type="ChEBI" id="CHEBI:61963"/>
        <dbReference type="ChEBI" id="CHEBI:65315"/>
        <dbReference type="ChEBI" id="CHEBI:136798"/>
        <dbReference type="ChEBI" id="CHEBI:456215"/>
        <dbReference type="EC" id="2.8.1.4"/>
    </reaction>
</comment>
<evidence type="ECO:0000256" key="6">
    <source>
        <dbReference type="ARBA" id="ARBA00022884"/>
    </source>
</evidence>
<keyword evidence="6 8" id="KW-0694">RNA-binding</keyword>
<dbReference type="InterPro" id="IPR054173">
    <property type="entry name" value="ThiI_fer"/>
</dbReference>
<dbReference type="HAMAP" id="MF_00021">
    <property type="entry name" value="ThiI"/>
    <property type="match status" value="1"/>
</dbReference>
<proteinExistence type="inferred from homology"/>
<dbReference type="GO" id="GO:0004810">
    <property type="term" value="F:CCA tRNA nucleotidyltransferase activity"/>
    <property type="evidence" value="ECO:0007669"/>
    <property type="project" value="InterPro"/>
</dbReference>
<keyword evidence="4 8" id="KW-0547">Nucleotide-binding</keyword>
<sequence>MHPPGANTVLVRHGDLNTKTTTVKRYMEELLAENLEALLSDRSIPGEIERRWNRPLIHTDEDRVDEATAAAADTFGVVSASPAVTVSTEKERLLEVLEETARACYDGGTFAVEARRADKTLPWDSEDLAREGGTAIWEAVEDEFEPEVDLDDPDVTFGVEVRKGVSFVYLESVAGPGGLPLGAQEQTVAMISGGIDSPVAAYEMMRRGSPIVPVYVDLGAYGGIDHEARAMETVRTLADYAPNFDMQVYTIPAGETVDVLVSEMEGGRMLSLRRFFYRAGEVLAERVDAHGIVTGEAIGQKSSQTAQNIGVVSRVASLPIHRPLLSCDKHDIVEQAREIGTFTDSTIDVGCNLVAPDRVETNARLERLLENEPDDLLERAEAAAKNAELVEP</sequence>
<keyword evidence="7 8" id="KW-0784">Thiamine biosynthesis</keyword>
<dbReference type="GO" id="GO:0009229">
    <property type="term" value="P:thiamine diphosphate biosynthetic process"/>
    <property type="evidence" value="ECO:0007669"/>
    <property type="project" value="UniProtKB-UniRule"/>
</dbReference>
<dbReference type="GO" id="GO:0009228">
    <property type="term" value="P:thiamine biosynthetic process"/>
    <property type="evidence" value="ECO:0007669"/>
    <property type="project" value="UniProtKB-KW"/>
</dbReference>
<evidence type="ECO:0000256" key="3">
    <source>
        <dbReference type="ARBA" id="ARBA00022679"/>
    </source>
</evidence>
<evidence type="ECO:0000256" key="8">
    <source>
        <dbReference type="HAMAP-Rule" id="MF_00021"/>
    </source>
</evidence>
<keyword evidence="2 8" id="KW-0820">tRNA-binding</keyword>
<dbReference type="CDD" id="cd11716">
    <property type="entry name" value="THUMP_ThiI"/>
    <property type="match status" value="1"/>
</dbReference>
<organism evidence="10 11">
    <name type="scientific">Natronobacterium gregoryi</name>
    <dbReference type="NCBI Taxonomy" id="44930"/>
    <lineage>
        <taxon>Archaea</taxon>
        <taxon>Methanobacteriati</taxon>
        <taxon>Methanobacteriota</taxon>
        <taxon>Stenosarchaea group</taxon>
        <taxon>Halobacteria</taxon>
        <taxon>Halobacteriales</taxon>
        <taxon>Natrialbaceae</taxon>
        <taxon>Natronobacterium</taxon>
    </lineage>
</organism>
<keyword evidence="1 8" id="KW-0963">Cytoplasm</keyword>
<evidence type="ECO:0000259" key="9">
    <source>
        <dbReference type="PROSITE" id="PS51165"/>
    </source>
</evidence>
<evidence type="ECO:0000256" key="5">
    <source>
        <dbReference type="ARBA" id="ARBA00022840"/>
    </source>
</evidence>
<keyword evidence="3 8" id="KW-0808">Transferase</keyword>
<accession>A0A1I3LIS5</accession>
<comment type="caution">
    <text evidence="8">Lacks conserved residue(s) required for the propagation of feature annotation.</text>
</comment>